<dbReference type="Gene3D" id="2.30.38.10">
    <property type="entry name" value="Luciferase, Domain 3"/>
    <property type="match status" value="5"/>
</dbReference>
<dbReference type="EMBL" id="MSDF01000058">
    <property type="protein sequence ID" value="OPA84560.1"/>
    <property type="molecule type" value="Genomic_DNA"/>
</dbReference>
<dbReference type="RefSeq" id="WP_078743175.1">
    <property type="nucleotide sequence ID" value="NZ_MSDF01000058.1"/>
</dbReference>
<comment type="similarity">
    <text evidence="2">Belongs to the ATP-dependent AMP-binding enzyme family.</text>
</comment>
<feature type="domain" description="Carrier" evidence="6">
    <location>
        <begin position="1010"/>
        <end position="1084"/>
    </location>
</feature>
<dbReference type="PROSITE" id="PS50075">
    <property type="entry name" value="CARRIER"/>
    <property type="match status" value="5"/>
</dbReference>
<gene>
    <name evidence="7" type="ORF">BFW87_29090</name>
</gene>
<dbReference type="InterPro" id="IPR020806">
    <property type="entry name" value="PKS_PP-bd"/>
</dbReference>
<dbReference type="Pfam" id="PF00975">
    <property type="entry name" value="Thioesterase"/>
    <property type="match status" value="1"/>
</dbReference>
<dbReference type="InterPro" id="IPR023213">
    <property type="entry name" value="CAT-like_dom_sf"/>
</dbReference>
<organism evidence="7 8">
    <name type="scientific">Pseudomonas fluorescens</name>
    <dbReference type="NCBI Taxonomy" id="294"/>
    <lineage>
        <taxon>Bacteria</taxon>
        <taxon>Pseudomonadati</taxon>
        <taxon>Pseudomonadota</taxon>
        <taxon>Gammaproteobacteria</taxon>
        <taxon>Pseudomonadales</taxon>
        <taxon>Pseudomonadaceae</taxon>
        <taxon>Pseudomonas</taxon>
    </lineage>
</organism>
<dbReference type="SUPFAM" id="SSF56801">
    <property type="entry name" value="Acetyl-CoA synthetase-like"/>
    <property type="match status" value="5"/>
</dbReference>
<dbReference type="GO" id="GO:0031177">
    <property type="term" value="F:phosphopantetheine binding"/>
    <property type="evidence" value="ECO:0007669"/>
    <property type="project" value="InterPro"/>
</dbReference>
<dbReference type="Gene3D" id="3.40.50.1820">
    <property type="entry name" value="alpha/beta hydrolase"/>
    <property type="match status" value="1"/>
</dbReference>
<proteinExistence type="inferred from homology"/>
<dbReference type="CDD" id="cd19534">
    <property type="entry name" value="E_NRPS"/>
    <property type="match status" value="3"/>
</dbReference>
<dbReference type="InterPro" id="IPR045851">
    <property type="entry name" value="AMP-bd_C_sf"/>
</dbReference>
<dbReference type="GO" id="GO:0044550">
    <property type="term" value="P:secondary metabolite biosynthetic process"/>
    <property type="evidence" value="ECO:0007669"/>
    <property type="project" value="UniProtKB-ARBA"/>
</dbReference>
<evidence type="ECO:0000313" key="8">
    <source>
        <dbReference type="Proteomes" id="UP000190965"/>
    </source>
</evidence>
<evidence type="ECO:0000256" key="3">
    <source>
        <dbReference type="ARBA" id="ARBA00022450"/>
    </source>
</evidence>
<evidence type="ECO:0000313" key="7">
    <source>
        <dbReference type="EMBL" id="OPA84560.1"/>
    </source>
</evidence>
<dbReference type="Pfam" id="PF00550">
    <property type="entry name" value="PP-binding"/>
    <property type="match status" value="5"/>
</dbReference>
<name>A0A1T2XXJ9_PSEFL</name>
<dbReference type="InterPro" id="IPR010060">
    <property type="entry name" value="NRPS_synth"/>
</dbReference>
<accession>A0A1T2XXJ9</accession>
<protein>
    <recommendedName>
        <fullName evidence="6">Carrier domain-containing protein</fullName>
    </recommendedName>
</protein>
<dbReference type="Gene3D" id="3.40.50.980">
    <property type="match status" value="10"/>
</dbReference>
<dbReference type="PANTHER" id="PTHR45398">
    <property type="match status" value="1"/>
</dbReference>
<dbReference type="SUPFAM" id="SSF52777">
    <property type="entry name" value="CoA-dependent acyltransferases"/>
    <property type="match status" value="16"/>
</dbReference>
<dbReference type="PROSITE" id="PS00455">
    <property type="entry name" value="AMP_BINDING"/>
    <property type="match status" value="5"/>
</dbReference>
<dbReference type="FunFam" id="2.30.38.10:FF:000001">
    <property type="entry name" value="Non-ribosomal peptide synthetase PvdI"/>
    <property type="match status" value="4"/>
</dbReference>
<dbReference type="InterPro" id="IPR020845">
    <property type="entry name" value="AMP-binding_CS"/>
</dbReference>
<dbReference type="Gene3D" id="3.30.559.30">
    <property type="entry name" value="Nonribosomal peptide synthetase, condensation domain"/>
    <property type="match status" value="8"/>
</dbReference>
<dbReference type="PROSITE" id="PS00012">
    <property type="entry name" value="PHOSPHOPANTETHEINE"/>
    <property type="match status" value="4"/>
</dbReference>
<evidence type="ECO:0000256" key="1">
    <source>
        <dbReference type="ARBA" id="ARBA00001957"/>
    </source>
</evidence>
<dbReference type="CDD" id="cd17646">
    <property type="entry name" value="A_NRPS_AB3403-like"/>
    <property type="match status" value="3"/>
</dbReference>
<dbReference type="FunFam" id="3.30.559.30:FF:000001">
    <property type="entry name" value="Non-ribosomal peptide synthetase"/>
    <property type="match status" value="1"/>
</dbReference>
<dbReference type="InterPro" id="IPR000873">
    <property type="entry name" value="AMP-dep_synth/lig_dom"/>
</dbReference>
<feature type="domain" description="Carrier" evidence="6">
    <location>
        <begin position="2511"/>
        <end position="2585"/>
    </location>
</feature>
<dbReference type="FunFam" id="1.10.1200.10:FF:000005">
    <property type="entry name" value="Nonribosomal peptide synthetase 1"/>
    <property type="match status" value="5"/>
</dbReference>
<reference evidence="7 8" key="1">
    <citation type="submission" date="2016-12" db="EMBL/GenBank/DDBJ databases">
        <title>Draft genome sequences of seven strains of Pseudomonas fluorescens that produce 4-formylaminooxyvinylglycine.</title>
        <authorList>
            <person name="Okrent R.A."/>
            <person name="Manning V.A."/>
            <person name="Trippe K.M."/>
        </authorList>
    </citation>
    <scope>NUCLEOTIDE SEQUENCE [LARGE SCALE GENOMIC DNA]</scope>
    <source>
        <strain evidence="7 8">P5A</strain>
    </source>
</reference>
<dbReference type="NCBIfam" id="TIGR01733">
    <property type="entry name" value="AA-adenyl-dom"/>
    <property type="match status" value="5"/>
</dbReference>
<feature type="domain" description="Carrier" evidence="6">
    <location>
        <begin position="6568"/>
        <end position="6645"/>
    </location>
</feature>
<dbReference type="InterPro" id="IPR006162">
    <property type="entry name" value="Ppantetheine_attach_site"/>
</dbReference>
<keyword evidence="5" id="KW-0436">Ligase</keyword>
<dbReference type="NCBIfam" id="TIGR01720">
    <property type="entry name" value="NRPS-para261"/>
    <property type="match status" value="3"/>
</dbReference>
<dbReference type="InterPro" id="IPR029058">
    <property type="entry name" value="AB_hydrolase_fold"/>
</dbReference>
<dbReference type="Pfam" id="PF00501">
    <property type="entry name" value="AMP-binding"/>
    <property type="match status" value="5"/>
</dbReference>
<dbReference type="FunFam" id="3.30.300.30:FF:000010">
    <property type="entry name" value="Enterobactin synthetase component F"/>
    <property type="match status" value="5"/>
</dbReference>
<dbReference type="NCBIfam" id="NF003417">
    <property type="entry name" value="PRK04813.1"/>
    <property type="match status" value="5"/>
</dbReference>
<dbReference type="InterPro" id="IPR036736">
    <property type="entry name" value="ACP-like_sf"/>
</dbReference>
<dbReference type="Gene3D" id="1.10.1200.10">
    <property type="entry name" value="ACP-like"/>
    <property type="match status" value="4"/>
</dbReference>
<dbReference type="Gene3D" id="3.30.300.30">
    <property type="match status" value="5"/>
</dbReference>
<dbReference type="Pfam" id="PF13193">
    <property type="entry name" value="AMP-binding_C"/>
    <property type="match status" value="5"/>
</dbReference>
<dbReference type="CDD" id="cd17649">
    <property type="entry name" value="A_NRPS_PvdJ-like"/>
    <property type="match status" value="2"/>
</dbReference>
<dbReference type="CDD" id="cd19543">
    <property type="entry name" value="DCL_NRPS"/>
    <property type="match status" value="4"/>
</dbReference>
<dbReference type="InterPro" id="IPR010071">
    <property type="entry name" value="AA_adenyl_dom"/>
</dbReference>
<evidence type="ECO:0000256" key="2">
    <source>
        <dbReference type="ARBA" id="ARBA00006432"/>
    </source>
</evidence>
<feature type="domain" description="Carrier" evidence="6">
    <location>
        <begin position="5510"/>
        <end position="5584"/>
    </location>
</feature>
<dbReference type="FunFam" id="3.40.50.980:FF:000002">
    <property type="entry name" value="Enterobactin synthetase component F"/>
    <property type="match status" value="3"/>
</dbReference>
<evidence type="ECO:0000256" key="4">
    <source>
        <dbReference type="ARBA" id="ARBA00022553"/>
    </source>
</evidence>
<dbReference type="Proteomes" id="UP000190965">
    <property type="component" value="Unassembled WGS sequence"/>
</dbReference>
<dbReference type="Gene3D" id="3.30.559.10">
    <property type="entry name" value="Chloramphenicol acetyltransferase-like domain"/>
    <property type="match status" value="8"/>
</dbReference>
<dbReference type="InterPro" id="IPR025110">
    <property type="entry name" value="AMP-bd_C"/>
</dbReference>
<dbReference type="FunFam" id="3.40.50.980:FF:000001">
    <property type="entry name" value="Non-ribosomal peptide synthetase"/>
    <property type="match status" value="5"/>
</dbReference>
<comment type="cofactor">
    <cofactor evidence="1">
        <name>pantetheine 4'-phosphate</name>
        <dbReference type="ChEBI" id="CHEBI:47942"/>
    </cofactor>
</comment>
<comment type="caution">
    <text evidence="7">The sequence shown here is derived from an EMBL/GenBank/DDBJ whole genome shotgun (WGS) entry which is preliminary data.</text>
</comment>
<dbReference type="PANTHER" id="PTHR45398:SF1">
    <property type="entry name" value="ENZYME, PUTATIVE (JCVI)-RELATED"/>
    <property type="match status" value="1"/>
</dbReference>
<dbReference type="FunFam" id="3.40.50.12780:FF:000012">
    <property type="entry name" value="Non-ribosomal peptide synthetase"/>
    <property type="match status" value="3"/>
</dbReference>
<dbReference type="GO" id="GO:0016874">
    <property type="term" value="F:ligase activity"/>
    <property type="evidence" value="ECO:0007669"/>
    <property type="project" value="UniProtKB-KW"/>
</dbReference>
<dbReference type="GO" id="GO:0043041">
    <property type="term" value="P:amino acid activation for nonribosomal peptide biosynthetic process"/>
    <property type="evidence" value="ECO:0007669"/>
    <property type="project" value="UniProtKB-ARBA"/>
</dbReference>
<dbReference type="NCBIfam" id="NF004282">
    <property type="entry name" value="PRK05691.1"/>
    <property type="match status" value="10"/>
</dbReference>
<keyword evidence="3" id="KW-0596">Phosphopantetheine</keyword>
<dbReference type="SUPFAM" id="SSF53474">
    <property type="entry name" value="alpha/beta-Hydrolases"/>
    <property type="match status" value="1"/>
</dbReference>
<sequence length="6915" mass="758239">MQKLIESVGALSAKERKALAVLLKQKGINLFGVAPIFKRDADEPLLLSYAQQRQWFLWQLEPDSAAYNLSKALRLSGALNVDALQGSLEALVACHESLRTTFIQDGDAVLQHIGAPTAQPLSAQAHEAQWLADGEAGLKAVVEAETGTPFDLANGPLMRARLLRLAPDEHVLVLTLHHSICDGASLQVMADDLVRLYAEFSRGGQGSLPALPVQYADYALWQRHWMEAGERERQLGYWQVQLAGEQPVLELPTDHPRPAVQSFAGATLQVELGAQRVEALKRLAQQENVTGFMVLLASFQVLLQRYSGQSDIRVGVPIANRNRAETERLIGFLVNTQVLRTEIDSQASVRSLLQQVRKHALDAQAHQDLPFEQLVEVLQPERSLSRNPLFQVMFNHKAHDTQGASVQLPGMRVEGLEWESPTAQFDLSLNTVEYLGGLSASFVYATDLFDASTVERMSRHWLALLDAMLAAPGQKVEALAMLTSDERHVLINAWNDTATNYPPATVQQLIEAQVAKTPDGPALAFGETRLSYRQLNERANALAHYLIEQGVGPDVLVGVAAERSIEMVLALVAILKAGGAYVPLDPDYPQDRLSYMFEDSGIQLLLTQGALLERLPIPEAIRSVVLDQPGDWLDGYSIANPAIELTGENLAYVIYTSGSTGKPKGAGNRHVALTNRLCWMQQAYGLDASDTVVQKTPFSFDVSVWEFFWPLMTGGRLVVAAPGDHRDPAKLVELINREQISTLHFVPSMLQAFLQDESVGTCSSLKRIVCSGEALAVDIQQQVFAKLPSAGLYNLYGPTEAAIDVTYWTCVDEGRDSVPIGQPIANLATYILDSSLEPLPAGVTGELYLAGIGLARGYHRRPSLTAERFVASPFVAGERLYRTGDLARYRADGVMEYAGRIDHQVKIRGLRIELGEIEARLLEHAAVREAVVVARDGKQLVAYVVPNQADLGEQDYLTLLQQHLLQELPEYMVPAVIMLLDEMPLSPNGKLDRKALPAPDASQQAAVYTAPSTALEQRIAAIWQDVLKREQVGVTDNFFALGGDSIVSIQVVSRARQAGILLTPKDVFQHQTVQSLARVAKLGNTLLIDQGAVTGSAPLLPFQQWFFEAQIPERQRWNQSLLLKPAQAIDPVRLEQALQALVVHHDALRLQFTPHGQASHGPVDQAATLLWQAEACDDEQLQARCDEAQQSLNLQQGPLLRALLVQMADGSQRLLVVVHHLVVDGVSWRILLEDLQSAYEQLATARSVKLAPKTSAFKAWAEQLTDYAASDAVQAQLGYWLQTLGHDADDLPCDNPAGGLQNRHAGTVQTRLDATLTRRLLQDAAAAYRTQVNDLLLTALARVVCRWTGHTSSVIQLEGHGREDLFEQLDLSRTVGWFTSLFPVRLTPAADLGQSLKTIKEQLRGVPQKGLGYGLLRYLAGPDERALLAQRPQPRITFNYLGQFDAQFDEASLFVPASEPSGAEQSAEAPMGNWLTVDGQVYGGELSLEWSFSREMFKDATVQQLADAYALELQALVNHCCDLAHSGVTPSDFPLAQLDQVQLDALPFALRTIEDIYPLSPMQQGMLFHSLYEHNGVDYINQLRVDVDGLDCARFQAAWQDTLAAHESLRSAFLWHGVFEQPIQVIARHVEVPFSTYDWRTHNDLATALDTAALEQRSSAFVLDRAPLLRLCLIQTGEARHHLIFTNHHILLDGWSNAQLFGEVLQRYAGLPVSPSAGRYRDYIAWLQGRDSAASEAFWTEQLAALESPTRLADSLASGDAAAEGHGELVHTLDAVATGRLNAFAREQKVTLNTLVQSAWLLLLQRYTGHATVAFGATVSGRPSALEGIEQQIGLFINTLPVIAGSDARQSVGEWLQTIQTLNLNLREQEHTPLFDIQRWAGQGGEALFDSILVFENYPISEALQQSQSTGPRFGEVSSLEQTSYPLTLGVILEERLTLHYGYALKNFSAPAIARINAQLLHLLEQFSHSAQRPTGSLELLTPPEWAHLRASNAPQPYPAQPYVHERIGAQTADRVALIMGEHSLTFGQLNDRANRLTHVLIAEGVGPEVRVAVALPRGEQLMVALLAVLKAGGAYVPLDASYPEERLTYLMQDSGVALLLTDSSLVDALPQVAGLHALELDKMDFSQWPATAPVVDLHPDNLAYVIYTSGSTGQPKGVSVAHGPLSMHCQAIGERYEMSAADCELHFMSFAFDGAHERWLTSLTHGARLLLRDDSLWTPEQTYTAMHRHGVTVAAFPPVYLQQLAEHAERDGNPPRVRIYCFGGDAVPHASFELAKRALRPEYIINGYGPTETVVTPLIWKAGPEQACGAAYAPIGSRIGDRSTYVLDDQLNPLSQGLSGELYLGGEGLARGYLNRPGMTAERFVPDPFGAPGGRFYRSGDLVRQREDGTTDYIGRIDHQVKIRGFRVELGEVEARLQDDPRVREAVVVAQPGLSGQQLVAYVVPTDATHVQDVQLPAAIKAHLKQQLPGYMVPAHLVLLSTFPLTPNGKLDRKALPKPAAGAAQADYQAPQSALEQRIAAIWQEVLRLDQVGLNDNFFELGGDSIISIQVVSRARVAGIHFTPKDLFQHQTVHSLAAVAQTDSQRVQIDQGPVTGQTPLLPVQQWFFEQVIPERDHWNQSVLLKPAVTLQAARLEAALQALVTHHDALRMAFTAEGRAHYLSPEHAQATPLLWLAEAADATALLAVAERAQRSLDLNAGVVARAVLVAMADGSQRLLMAVHHLVVDGVSWRILLEDLQHRYRQLEAGQPLHLPAKTSAFKTWAERLHEYAHSQVLADELAFWQAHLAGAVAGLPCDRAQGGLQSRYVSSVQTRLDSDRTRQLLQVAPAAYRTQVNDLLLTALARVICRWTGQASTLVQMEGHGREELFDEVDLTRTVGWFTSLFPVNLTPAGQVGDSIKVIKEQLRSIPQKGIGYGALRYLGDEAVQNALRELPTPRITFNYLGQFDGSFDEADGALFAPAPEDTGAEHSADAPLGNWLTLNGQVYGGELSLDWRFSSQMFDAQTLQCLADDLQAELVALIEHCAQAQGVTPSDFPLAHLSQAQLDALPVAVADIEDIYPLSPMQQGMLFHTLYEQSTGDYINQMRLDVSGLDPQRFRQAWQAALDAHDSLRSGFVWQGDIEHPVQVVFKHVELPYTLHHWQGLEHLPVALDQLAATRREQGFELAQAPLLGLEVVHLGEDRYHLIFTSHHLLMDGWSNSQLLGEVLQRYSGQAPATSPGRYRDYIGWLQAQDSGLSQHYWREQLAALDEPTRLADALAYDKQAAVSADGHADHFLTLDRTHTRRLSDFARANKVTLNTLVQAAWLLLLQRHVGHAAVAFGATVSGRPAELKGVEQQIGLFINTLPVIARPTAEQSVSQWLQTVQALNLALREHEHTPLFDIQRWAGQGGGALFDNILVFENYPVSEALQHSEPEQLRFGAVESHERTNYPLTLLVNVGEQLGFQFSYSEAKFNGSAISGLAACLETLLERLADSGERAVGEVQMVPVAARHTVIDGWNDTAIDYPLATVQQLIEAQVETTPDASALAFGETRLSYRQLNEHANRLSHYLIEQGVGPDVLVGVAAERSIEMVLALVAILKAGGAYVPLDPDYPQDRLSYMFEDSGIQLLLTQGALLERLPIPEAIRSVALDQQGDWLDGYSTANPSVELTGENLAYVIYTSGSTGKPKGAGNRHVALTNRLCWMQQAYGLGASDTVVQKTPFSFDVSVWEFFWPLMTGARLVVAAPGDHRDPAKLVDLITREQISTLHFVPSMLQAFLQDESVGTCSSLKRIVCSGEALAVDIQQQVFAKLPNAGLYNLYGPTEAAIDVTYWTCVDEGRDSVPIGQPIANLATYILDSSLEPLPAGVTGELYLAGIGLARGYHRRPGLTAERFVASPFVAGERLYRTGDLARYRANGVIEYAGRIDHQVKIRGLRIELGEIEARLLEHAAVREAVVVARDGKQLVAYVVPTQSNLGEQDYLTLLQQHLLQELPEYMVPAVIMLLDEMPLSPNGKLARNLLPAPEAAHVQAYVAPATDVEAALAAIWKTLLGVEQVGVTDNFFALGGDSIVSIQVVSRARQAGIRFTPKDLFQHQTVQSLAAVAKTGSEALIIDQSPVTGAALLLPMQQHFFEAVTTERHHWNQSVLLKPRQTLNADALERALDAVCAHHDALRLRFTEQATGWTARFAEAPVSLLWQATLDHPDELAAAGLEAQRSLSLQDGPLLRGLLATLADGSQRLLLIVHHLVVDGVSWRVLLEDLQLAYQQAQTSHTLRLPAKTSVVKHWAERLQAYARSAPVQAELPFWQAQLQGNEALPSDRPDGALLNRHAVTLQSHLDAGLTRQLLQQAPAAYRTQVNDLLLTALARTIGRWTGHGATSIALEGHGREDLFDDLDLTRSVGWFTSLFPVRLQPCDDLGASIKAIKEQLRAIPHKGIGFGALRYLGDAASQAALGVLAMPRITFNYLGQFDSQFDEQALFVPAGESAGAEQSPQANLANWLTLNSQVYGGELSLSWTFSAAMFDTHTIQALADDYAEELRALIAHCCDGAHSAVTPSDFPLAQLSQGQLDSLPWAADAVADIYPLSPMQHGMLFHSLYEQDSGAYINQLRVDVQGLQVERFRAAWQAALDAHDILRSGFLWQGAFERPVQVVHHHVSVPLTVHDWQHEAGQQQALEALAERERLQPFDLQHPALLRLTLVQTAAERYHLIYTNHHILLDGWSNAQLFGEVLQRYSGATVPAFAGRYHDYIAWLQRQDRSVSEAFWTRQLAQLSEPTRLAQSVSQAGVALSHGHAEHVRVLDAAFTQRLGEFARQQKVTLNTLVQGAWLLLLQRFTGQDAVAFGATVSGRPAELVGVEQQIGLFINTLPVVASPQPEQRLADWLAQLQAQNFALREQEHTPLFDIQRWAGQGGAALFDNILVFENYPVSEALERGVTGGLSFGTVANHEQTNYPLTVLVNLGETLSLHLSFDLGSFRQEAIEQIADGLLNLLGCLDGDTLLGDMQLLPASGRQVLINEWNDTTTDYPPATVQQLIEAQVAKTPDAPALAFGETRLSYRQLNERANRLSHYLIEQGVGPDVLVGVAAERSIEMVLALVAILKAGGAYVPLDPDYPQDRLSYMFEDSGIQLLLTQGALLQRLPIPEAIRSVALDQPGDWLDGYSTANPVIELTGENLAYVIYTSGSTGKPKGAGNRHVALTNRLCWMQQAYGLNASDTVVQKTPFSFDVSVWEFFWPLMTGARLVVAAPGDHRDPAKLVDLITREQISTLHFVPSMLQAFLQDESVGTCSSLKRIVCSGEALAVDIQQQVFAKLPNAGLYNLYGPTEAAIDVTYWTCVDEGRDSVPIGQPIANLATYILDSSLEPLPAGVTGELYLAGIGLARGYHRRPSLTAERFVASPFVAGERLYRTGDLARYRADGVIEYAGRIDHQVKIRGLRIELGEIEARLLEHAAVREAVVVARDGKQLVAYVVLEPEANADWQAVLNHYLLGCLPDYMVPGQWLALAELPLSANGKLDRKALPAPELAQSVYVAPQTDVETTLASIWQAVLGLGQVGLADNFFALGGDSIVSIQVVSRAREAGLGLSPKDLFQFPTLAALALRAVSLDGVAPEPAPVTGQVLHSLNPEQVQALPIPQAQVQSLYPLSPMQQGMLFLGLNAPDSELYVNQLCLPVKGLDVDRFKRAWEVAFARHPILRTGFVWQDLEQPLQFVMDHLHVPLRELDWRDEADVEQRLQALAAEERIQGFELDQPPLQRILLVRLDDHSHQLVWTYHHILIDGWSISQLIGEVLAEYSGQALAPALPYEHYIAWLQRQDAAAGEQFWRQQLAVLDQPTYLADTLSAVREGKGHKAQYSRFDAATTEAFKGFAQSQQVTLNTLVQAAWLLLLSRYSGQRSVAFGATVSGRAASLPGSERILGLFINTLPVIQEVAPQQPVGDWLRQLQAYNLDMREREYTPLADIQRWAGKAGQALFDSIIVFENQPIDQALREWQDGSLAFGDVASAGLTDFPMDLMVTLEDGLVIEYMYLREHFNDAVVEGIRANMEGLLQRLADDAGQCLGAIGLPTASVSAVEAPMAVRESGWVHERISQWAAVQGDAPAVLFAERQVSFSALDTQANRLAHALIAQGVGPDVRVGVALPRSEGMIIALLAVLKAGGAYVPLDASYPRERLAYMMQDSGIALLLTEQGLRGQLPIPAAVQVLELDRLNLQGGSASVPAITVQGDNLAYVIYTSGSTGLPKGVAVSHGPLAMHCQAIGERYEMTPADCELHFMSFAFDGAHERWLTTLTHGGRLLIRDDSLWTPEQTYDAMHAHGVTVAAFPPVYLQQLAEHAERDGNPPPVRIYCFGGDAVPQASFELAQRALRPQFIINGYGPTETVVTPLIWKAGPDAVCGAAYAPIGSRVGNRSAQVLDMDLNRLPNGLAGELYLGGEGLARGYLNRPAMTAERFVPDPSSLNGGRLYRSGDLVRLRDDDTADYLGRIDQQVKIRGFRIELGEIEARLKDSAEVREAVVIARDAGNGKQLLGYVIAADSAVDQGLVQRLREQLQRALPDYMVPTHLIVLAQLPLTPNGKLDRKALPEPSASLANGGYVAPVTEVQKALALIWQTLLNVERVGLDDNFFELGGDSILSLQLVARSRTLKGQGFSLKLRDLMQKPTIGELTAEAATGKPAEQRSPLLALSPAVAGRTPLFCIHAGFGTVFDYEPLARALGTARQVIAVQSRMLLDPLWKDESLAGMARDYVGYVRQQQPEGPYHLVGWSLGGTLAALMAAELQRQGQTVEWLGLLDAYVPGESATSVDDWQADLREFVDVTRSSLAPHLHPAGGETPDNLRQLFSDALTREGGDANRPGFGAEELAQVFMVARHLKRLSLQLAACEALPVRPECWWTDGRAQEALRLGVQLGQGTTGHLLDCGHFEVPRDETVLKRLVNALAQPAAVI</sequence>
<dbReference type="SMART" id="SM00823">
    <property type="entry name" value="PKS_PP"/>
    <property type="match status" value="5"/>
</dbReference>
<keyword evidence="4" id="KW-0597">Phosphoprotein</keyword>
<dbReference type="InterPro" id="IPR001242">
    <property type="entry name" value="Condensation_dom"/>
</dbReference>
<dbReference type="Pfam" id="PF00668">
    <property type="entry name" value="Condensation"/>
    <property type="match status" value="8"/>
</dbReference>
<dbReference type="InterPro" id="IPR009081">
    <property type="entry name" value="PP-bd_ACP"/>
</dbReference>
<dbReference type="CDD" id="cd19531">
    <property type="entry name" value="LCL_NRPS-like"/>
    <property type="match status" value="1"/>
</dbReference>
<feature type="domain" description="Carrier" evidence="6">
    <location>
        <begin position="4015"/>
        <end position="4089"/>
    </location>
</feature>
<evidence type="ECO:0000259" key="6">
    <source>
        <dbReference type="PROSITE" id="PS50075"/>
    </source>
</evidence>
<dbReference type="SUPFAM" id="SSF47336">
    <property type="entry name" value="ACP-like"/>
    <property type="match status" value="5"/>
</dbReference>
<evidence type="ECO:0000256" key="5">
    <source>
        <dbReference type="ARBA" id="ARBA00022598"/>
    </source>
</evidence>
<dbReference type="InterPro" id="IPR001031">
    <property type="entry name" value="Thioesterase"/>
</dbReference>
<dbReference type="FunFam" id="3.30.559.10:FF:000012">
    <property type="entry name" value="Non-ribosomal peptide synthetase"/>
    <property type="match status" value="1"/>
</dbReference>